<evidence type="ECO:0000313" key="2">
    <source>
        <dbReference type="Proteomes" id="UP000005237"/>
    </source>
</evidence>
<accession>A0A8R1I376</accession>
<dbReference type="EnsemblMetazoa" id="CJA14370.1">
    <property type="protein sequence ID" value="CJA14370.1"/>
    <property type="gene ID" value="WBGene00133574"/>
</dbReference>
<evidence type="ECO:0000313" key="1">
    <source>
        <dbReference type="EnsemblMetazoa" id="CJA14370.1"/>
    </source>
</evidence>
<proteinExistence type="predicted"/>
<reference evidence="2" key="1">
    <citation type="submission" date="2010-08" db="EMBL/GenBank/DDBJ databases">
        <authorList>
            <consortium name="Caenorhabditis japonica Sequencing Consortium"/>
            <person name="Wilson R.K."/>
        </authorList>
    </citation>
    <scope>NUCLEOTIDE SEQUENCE [LARGE SCALE GENOMIC DNA]</scope>
    <source>
        <strain evidence="2">DF5081</strain>
    </source>
</reference>
<organism evidence="1 2">
    <name type="scientific">Caenorhabditis japonica</name>
    <dbReference type="NCBI Taxonomy" id="281687"/>
    <lineage>
        <taxon>Eukaryota</taxon>
        <taxon>Metazoa</taxon>
        <taxon>Ecdysozoa</taxon>
        <taxon>Nematoda</taxon>
        <taxon>Chromadorea</taxon>
        <taxon>Rhabditida</taxon>
        <taxon>Rhabditina</taxon>
        <taxon>Rhabditomorpha</taxon>
        <taxon>Rhabditoidea</taxon>
        <taxon>Rhabditidae</taxon>
        <taxon>Peloderinae</taxon>
        <taxon>Caenorhabditis</taxon>
    </lineage>
</organism>
<keyword evidence="2" id="KW-1185">Reference proteome</keyword>
<protein>
    <submittedName>
        <fullName evidence="1">Uncharacterized protein</fullName>
    </submittedName>
</protein>
<sequence>MSETSATLSFVASVAASGRLINETQTGTALPCGATAARGLWRKTSVSKKALASTTYNFTSPVSHQNCRLAHTWFRLRLPHAKGQGVTFRRTIDYHDGKRYSVWVTADMSLNNDLVSASLRVKPSKVKQEVVKEEKPPDSELEVVAPVGSSFSSQNESWKVVDMDDLLTTDQAIRWGRTFTGSINFSGEVEHLEALKRWMDERPDAPIPQLYPY</sequence>
<reference evidence="1" key="2">
    <citation type="submission" date="2022-06" db="UniProtKB">
        <authorList>
            <consortium name="EnsemblMetazoa"/>
        </authorList>
    </citation>
    <scope>IDENTIFICATION</scope>
    <source>
        <strain evidence="1">DF5081</strain>
    </source>
</reference>
<dbReference type="Proteomes" id="UP000005237">
    <property type="component" value="Unassembled WGS sequence"/>
</dbReference>
<name>A0A8R1I376_CAEJA</name>
<dbReference type="AlphaFoldDB" id="A0A8R1I376"/>